<evidence type="ECO:0000313" key="10">
    <source>
        <dbReference type="Proteomes" id="UP000799437"/>
    </source>
</evidence>
<dbReference type="SUPFAM" id="SSF46689">
    <property type="entry name" value="Homeodomain-like"/>
    <property type="match status" value="1"/>
</dbReference>
<feature type="DNA-binding region" description="Homeobox" evidence="5">
    <location>
        <begin position="85"/>
        <end position="147"/>
    </location>
</feature>
<dbReference type="InterPro" id="IPR001356">
    <property type="entry name" value="HD"/>
</dbReference>
<dbReference type="SMART" id="SM00355">
    <property type="entry name" value="ZnF_C2H2"/>
    <property type="match status" value="3"/>
</dbReference>
<dbReference type="Gene3D" id="1.10.10.60">
    <property type="entry name" value="Homeodomain-like"/>
    <property type="match status" value="1"/>
</dbReference>
<dbReference type="InterPro" id="IPR008422">
    <property type="entry name" value="KN_HD"/>
</dbReference>
<dbReference type="PROSITE" id="PS50157">
    <property type="entry name" value="ZINC_FINGER_C2H2_2"/>
    <property type="match status" value="1"/>
</dbReference>
<keyword evidence="4" id="KW-0863">Zinc-finger</keyword>
<dbReference type="GO" id="GO:0005634">
    <property type="term" value="C:nucleus"/>
    <property type="evidence" value="ECO:0007669"/>
    <property type="project" value="UniProtKB-SubCell"/>
</dbReference>
<gene>
    <name evidence="9" type="ORF">EJ05DRAFT_92287</name>
</gene>
<evidence type="ECO:0008006" key="11">
    <source>
        <dbReference type="Google" id="ProtNLM"/>
    </source>
</evidence>
<comment type="subcellular location">
    <subcellularLocation>
        <location evidence="5">Nucleus</location>
    </subcellularLocation>
</comment>
<dbReference type="Pfam" id="PF24818">
    <property type="entry name" value="PH_TRF2_HOY1"/>
    <property type="match status" value="1"/>
</dbReference>
<reference evidence="9" key="1">
    <citation type="journal article" date="2020" name="Stud. Mycol.">
        <title>101 Dothideomycetes genomes: a test case for predicting lifestyles and emergence of pathogens.</title>
        <authorList>
            <person name="Haridas S."/>
            <person name="Albert R."/>
            <person name="Binder M."/>
            <person name="Bloem J."/>
            <person name="Labutti K."/>
            <person name="Salamov A."/>
            <person name="Andreopoulos B."/>
            <person name="Baker S."/>
            <person name="Barry K."/>
            <person name="Bills G."/>
            <person name="Bluhm B."/>
            <person name="Cannon C."/>
            <person name="Castanera R."/>
            <person name="Culley D."/>
            <person name="Daum C."/>
            <person name="Ezra D."/>
            <person name="Gonzalez J."/>
            <person name="Henrissat B."/>
            <person name="Kuo A."/>
            <person name="Liang C."/>
            <person name="Lipzen A."/>
            <person name="Lutzoni F."/>
            <person name="Magnuson J."/>
            <person name="Mondo S."/>
            <person name="Nolan M."/>
            <person name="Ohm R."/>
            <person name="Pangilinan J."/>
            <person name="Park H.-J."/>
            <person name="Ramirez L."/>
            <person name="Alfaro M."/>
            <person name="Sun H."/>
            <person name="Tritt A."/>
            <person name="Yoshinaga Y."/>
            <person name="Zwiers L.-H."/>
            <person name="Turgeon B."/>
            <person name="Goodwin S."/>
            <person name="Spatafora J."/>
            <person name="Crous P."/>
            <person name="Grigoriev I."/>
        </authorList>
    </citation>
    <scope>NUCLEOTIDE SEQUENCE</scope>
    <source>
        <strain evidence="9">CBS 121739</strain>
    </source>
</reference>
<keyword evidence="3 5" id="KW-0539">Nucleus</keyword>
<evidence type="ECO:0000256" key="4">
    <source>
        <dbReference type="PROSITE-ProRule" id="PRU00042"/>
    </source>
</evidence>
<dbReference type="InterPro" id="IPR050224">
    <property type="entry name" value="TALE_homeobox"/>
</dbReference>
<keyword evidence="4" id="KW-0479">Metal-binding</keyword>
<dbReference type="PANTHER" id="PTHR11850">
    <property type="entry name" value="HOMEOBOX PROTEIN TRANSCRIPTION FACTORS"/>
    <property type="match status" value="1"/>
</dbReference>
<evidence type="ECO:0000256" key="1">
    <source>
        <dbReference type="ARBA" id="ARBA00023125"/>
    </source>
</evidence>
<proteinExistence type="predicted"/>
<evidence type="ECO:0000256" key="2">
    <source>
        <dbReference type="ARBA" id="ARBA00023155"/>
    </source>
</evidence>
<dbReference type="OrthoDB" id="10056939at2759"/>
<keyword evidence="4" id="KW-0862">Zinc</keyword>
<protein>
    <recommendedName>
        <fullName evidence="11">Homeobox domain-containing protein</fullName>
    </recommendedName>
</protein>
<dbReference type="Proteomes" id="UP000799437">
    <property type="component" value="Unassembled WGS sequence"/>
</dbReference>
<accession>A0A6A6W2I9</accession>
<evidence type="ECO:0000256" key="5">
    <source>
        <dbReference type="PROSITE-ProRule" id="PRU00108"/>
    </source>
</evidence>
<dbReference type="PROSITE" id="PS50071">
    <property type="entry name" value="HOMEOBOX_2"/>
    <property type="match status" value="1"/>
</dbReference>
<keyword evidence="2 5" id="KW-0371">Homeobox</keyword>
<feature type="domain" description="C2H2-type" evidence="8">
    <location>
        <begin position="217"/>
        <end position="247"/>
    </location>
</feature>
<evidence type="ECO:0000259" key="8">
    <source>
        <dbReference type="PROSITE" id="PS50157"/>
    </source>
</evidence>
<dbReference type="InterPro" id="IPR057939">
    <property type="entry name" value="TRF2_HOY1_PH"/>
</dbReference>
<dbReference type="GO" id="GO:0003677">
    <property type="term" value="F:DNA binding"/>
    <property type="evidence" value="ECO:0007669"/>
    <property type="project" value="UniProtKB-UniRule"/>
</dbReference>
<feature type="region of interest" description="Disordered" evidence="6">
    <location>
        <begin position="153"/>
        <end position="178"/>
    </location>
</feature>
<dbReference type="GO" id="GO:0008270">
    <property type="term" value="F:zinc ion binding"/>
    <property type="evidence" value="ECO:0007669"/>
    <property type="project" value="UniProtKB-KW"/>
</dbReference>
<dbReference type="EMBL" id="ML996576">
    <property type="protein sequence ID" value="KAF2756170.1"/>
    <property type="molecule type" value="Genomic_DNA"/>
</dbReference>
<dbReference type="InterPro" id="IPR013087">
    <property type="entry name" value="Znf_C2H2_type"/>
</dbReference>
<name>A0A6A6W2I9_9PEZI</name>
<evidence type="ECO:0000256" key="6">
    <source>
        <dbReference type="SAM" id="MobiDB-lite"/>
    </source>
</evidence>
<dbReference type="GO" id="GO:0006355">
    <property type="term" value="P:regulation of DNA-templated transcription"/>
    <property type="evidence" value="ECO:0007669"/>
    <property type="project" value="InterPro"/>
</dbReference>
<evidence type="ECO:0000313" key="9">
    <source>
        <dbReference type="EMBL" id="KAF2756170.1"/>
    </source>
</evidence>
<keyword evidence="10" id="KW-1185">Reference proteome</keyword>
<dbReference type="GeneID" id="54491112"/>
<organism evidence="9 10">
    <name type="scientific">Pseudovirgaria hyperparasitica</name>
    <dbReference type="NCBI Taxonomy" id="470096"/>
    <lineage>
        <taxon>Eukaryota</taxon>
        <taxon>Fungi</taxon>
        <taxon>Dikarya</taxon>
        <taxon>Ascomycota</taxon>
        <taxon>Pezizomycotina</taxon>
        <taxon>Dothideomycetes</taxon>
        <taxon>Dothideomycetes incertae sedis</taxon>
        <taxon>Acrospermales</taxon>
        <taxon>Acrospermaceae</taxon>
        <taxon>Pseudovirgaria</taxon>
    </lineage>
</organism>
<dbReference type="AlphaFoldDB" id="A0A6A6W2I9"/>
<dbReference type="SMART" id="SM00389">
    <property type="entry name" value="HOX"/>
    <property type="match status" value="1"/>
</dbReference>
<dbReference type="CDD" id="cd00086">
    <property type="entry name" value="homeodomain"/>
    <property type="match status" value="1"/>
</dbReference>
<sequence>MGRDKQIDALVQLGNLQYGSSFESDVMCDIESGPCSATIFPLHGFSTSNVYPKSLPQSSTYTTMPSTSAYQKPSRSIASMINRKQKRPRANFSLKSVGVLQSWLDTHHDAPYPTADEKLELSAQSGLSIKQIQTWFTNARRRKLSTMERWLSSSEEGASEDDIQHAAQHSHNPGSYSRCEGVDSHEIIDMTGTIWDTSIIKLPEHHDELGELADLGHMCSEFWPCSRRFDTQADLEVHVKEHLQDRNIAAKPMEGIHAPTTPDPTFSLNPVGLHQVDVVTHSDSETTSQYSTCFNRLHEFDKLSPTVFGSFRSAHSYSSKGSAFSQGGDTLFLERPKRGRRRKYAQSSSISMIRQHPLAPMKTNEAVFYCTFCGKVLNAKTWKRHEETNHLPMRQYTCMAHGFRVLCKTGYGHQCVFCGLKDPDDSHAENCHRISECLDPKSGDRTFLRKDHLAQHLKSFHMVTMTDDLACQWQSQVDYSRHRWRCGFCSETLDTWKARARHLSKHFRAGLTMDDWDPQCEPGPELTENRDLSIQTNSVSTKKQHHEDLMTSGSLIATLHNTNLDAPIALRSVPVEHFTCKSVRIGSWSRRGRRSTDLIVFYSSEDAGLYYYMMEQAVGYRIEVPFSTIETIDLHMASPDCGSQFEGLVISLKEPPRFSIAHPEVGQFVPSKDFTGLQQASTSLKHFLSGNHRVLVSQLAKLMSLKAFRCRSSC</sequence>
<dbReference type="InterPro" id="IPR009057">
    <property type="entry name" value="Homeodomain-like_sf"/>
</dbReference>
<keyword evidence="1 5" id="KW-0238">DNA-binding</keyword>
<dbReference type="RefSeq" id="XP_033598621.1">
    <property type="nucleotide sequence ID" value="XM_033750058.1"/>
</dbReference>
<dbReference type="Pfam" id="PF05920">
    <property type="entry name" value="Homeobox_KN"/>
    <property type="match status" value="1"/>
</dbReference>
<feature type="domain" description="Homeobox" evidence="7">
    <location>
        <begin position="83"/>
        <end position="146"/>
    </location>
</feature>
<evidence type="ECO:0000256" key="3">
    <source>
        <dbReference type="ARBA" id="ARBA00023242"/>
    </source>
</evidence>
<evidence type="ECO:0000259" key="7">
    <source>
        <dbReference type="PROSITE" id="PS50071"/>
    </source>
</evidence>